<comment type="function">
    <text evidence="8">Toxic component of a toxin-antitoxin (TA) system. An RNase.</text>
</comment>
<comment type="similarity">
    <text evidence="7 8">Belongs to the PINc/VapC protein family.</text>
</comment>
<evidence type="ECO:0000256" key="8">
    <source>
        <dbReference type="HAMAP-Rule" id="MF_00265"/>
    </source>
</evidence>
<gene>
    <name evidence="8" type="primary">vapC</name>
    <name evidence="10" type="ORF">KV396_05980</name>
</gene>
<accession>A0ABY4IQG3</accession>
<dbReference type="InterPro" id="IPR029060">
    <property type="entry name" value="PIN-like_dom_sf"/>
</dbReference>
<dbReference type="PANTHER" id="PTHR33653:SF1">
    <property type="entry name" value="RIBONUCLEASE VAPC2"/>
    <property type="match status" value="1"/>
</dbReference>
<dbReference type="HAMAP" id="MF_00265">
    <property type="entry name" value="VapC_Nob1"/>
    <property type="match status" value="1"/>
</dbReference>
<evidence type="ECO:0000256" key="7">
    <source>
        <dbReference type="ARBA" id="ARBA00038093"/>
    </source>
</evidence>
<feature type="domain" description="PIN" evidence="9">
    <location>
        <begin position="4"/>
        <end position="111"/>
    </location>
</feature>
<evidence type="ECO:0000313" key="10">
    <source>
        <dbReference type="EMBL" id="UPL14051.1"/>
    </source>
</evidence>
<keyword evidence="8" id="KW-0800">Toxin</keyword>
<dbReference type="InterPro" id="IPR050556">
    <property type="entry name" value="Type_II_TA_system_RNase"/>
</dbReference>
<dbReference type="EC" id="3.1.-.-" evidence="8"/>
<evidence type="ECO:0000256" key="2">
    <source>
        <dbReference type="ARBA" id="ARBA00022649"/>
    </source>
</evidence>
<keyword evidence="3 8" id="KW-0540">Nuclease</keyword>
<reference evidence="10 11" key="1">
    <citation type="submission" date="2021-06" db="EMBL/GenBank/DDBJ databases">
        <title>Genome-based taxonomic framework of Microbacterium strains isolated from marine environment, the description of four new species and reclassification of four preexisting species.</title>
        <authorList>
            <person name="Lee S.D."/>
            <person name="Kim S.-M."/>
            <person name="Byeon Y.-S."/>
            <person name="Yang H.L."/>
            <person name="Kim I.S."/>
        </authorList>
    </citation>
    <scope>NUCLEOTIDE SEQUENCE [LARGE SCALE GENOMIC DNA]</scope>
    <source>
        <strain evidence="10 11">SSW1-36</strain>
    </source>
</reference>
<keyword evidence="11" id="KW-1185">Reference proteome</keyword>
<dbReference type="PANTHER" id="PTHR33653">
    <property type="entry name" value="RIBONUCLEASE VAPC2"/>
    <property type="match status" value="1"/>
</dbReference>
<keyword evidence="5 8" id="KW-0378">Hydrolase</keyword>
<dbReference type="InterPro" id="IPR002716">
    <property type="entry name" value="PIN_dom"/>
</dbReference>
<dbReference type="RefSeq" id="WP_247957190.1">
    <property type="nucleotide sequence ID" value="NZ_CP078077.1"/>
</dbReference>
<evidence type="ECO:0000256" key="5">
    <source>
        <dbReference type="ARBA" id="ARBA00022801"/>
    </source>
</evidence>
<evidence type="ECO:0000256" key="4">
    <source>
        <dbReference type="ARBA" id="ARBA00022723"/>
    </source>
</evidence>
<sequence length="125" mass="13734">MISLIDTSVLIDHTRGVLGAHQALLSAVERGALHSSEIVRTELLVLIRDHEPARIEPLIDQIIWHPVDRPVAERAGELGRRWLPAYSGIDAADFIVAATADLLGAELLTRNVTHFPMFDGLAPPY</sequence>
<evidence type="ECO:0000256" key="3">
    <source>
        <dbReference type="ARBA" id="ARBA00022722"/>
    </source>
</evidence>
<dbReference type="Proteomes" id="UP000831963">
    <property type="component" value="Chromosome"/>
</dbReference>
<evidence type="ECO:0000256" key="6">
    <source>
        <dbReference type="ARBA" id="ARBA00022842"/>
    </source>
</evidence>
<organism evidence="10 11">
    <name type="scientific">Microbacterium galbinum</name>
    <dbReference type="NCBI Taxonomy" id="2851646"/>
    <lineage>
        <taxon>Bacteria</taxon>
        <taxon>Bacillati</taxon>
        <taxon>Actinomycetota</taxon>
        <taxon>Actinomycetes</taxon>
        <taxon>Micrococcales</taxon>
        <taxon>Microbacteriaceae</taxon>
        <taxon>Microbacterium</taxon>
    </lineage>
</organism>
<keyword evidence="6 8" id="KW-0460">Magnesium</keyword>
<keyword evidence="4 8" id="KW-0479">Metal-binding</keyword>
<dbReference type="EMBL" id="CP078077">
    <property type="protein sequence ID" value="UPL14051.1"/>
    <property type="molecule type" value="Genomic_DNA"/>
</dbReference>
<evidence type="ECO:0000256" key="1">
    <source>
        <dbReference type="ARBA" id="ARBA00001946"/>
    </source>
</evidence>
<evidence type="ECO:0000313" key="11">
    <source>
        <dbReference type="Proteomes" id="UP000831963"/>
    </source>
</evidence>
<comment type="cofactor">
    <cofactor evidence="1 8">
        <name>Mg(2+)</name>
        <dbReference type="ChEBI" id="CHEBI:18420"/>
    </cofactor>
</comment>
<dbReference type="Pfam" id="PF01850">
    <property type="entry name" value="PIN"/>
    <property type="match status" value="1"/>
</dbReference>
<dbReference type="Gene3D" id="3.40.50.1010">
    <property type="entry name" value="5'-nuclease"/>
    <property type="match status" value="1"/>
</dbReference>
<name>A0ABY4IQG3_9MICO</name>
<proteinExistence type="inferred from homology"/>
<protein>
    <recommendedName>
        <fullName evidence="8">Ribonuclease VapC</fullName>
        <shortName evidence="8">RNase VapC</shortName>
        <ecNumber evidence="8">3.1.-.-</ecNumber>
    </recommendedName>
    <alternativeName>
        <fullName evidence="8">Toxin VapC</fullName>
    </alternativeName>
</protein>
<keyword evidence="2 8" id="KW-1277">Toxin-antitoxin system</keyword>
<evidence type="ECO:0000259" key="9">
    <source>
        <dbReference type="Pfam" id="PF01850"/>
    </source>
</evidence>
<feature type="binding site" evidence="8">
    <location>
        <position position="93"/>
    </location>
    <ligand>
        <name>Mg(2+)</name>
        <dbReference type="ChEBI" id="CHEBI:18420"/>
    </ligand>
</feature>
<dbReference type="SUPFAM" id="SSF88723">
    <property type="entry name" value="PIN domain-like"/>
    <property type="match status" value="1"/>
</dbReference>
<dbReference type="InterPro" id="IPR022907">
    <property type="entry name" value="VapC_family"/>
</dbReference>
<feature type="binding site" evidence="8">
    <location>
        <position position="6"/>
    </location>
    <ligand>
        <name>Mg(2+)</name>
        <dbReference type="ChEBI" id="CHEBI:18420"/>
    </ligand>
</feature>